<dbReference type="InterPro" id="IPR010998">
    <property type="entry name" value="Integrase_recombinase_N"/>
</dbReference>
<evidence type="ECO:0000259" key="6">
    <source>
        <dbReference type="PROSITE" id="PS51898"/>
    </source>
</evidence>
<gene>
    <name evidence="8" type="ORF">VA596_41380</name>
</gene>
<reference evidence="8 9" key="1">
    <citation type="submission" date="2023-12" db="EMBL/GenBank/DDBJ databases">
        <title>Amycolatopsis sp. V23-08.</title>
        <authorList>
            <person name="Somphong A."/>
        </authorList>
    </citation>
    <scope>NUCLEOTIDE SEQUENCE [LARGE SCALE GENOMIC DNA]</scope>
    <source>
        <strain evidence="8 9">V23-08</strain>
    </source>
</reference>
<accession>A0ABU5RKE5</accession>
<dbReference type="PROSITE" id="PS51900">
    <property type="entry name" value="CB"/>
    <property type="match status" value="1"/>
</dbReference>
<dbReference type="PANTHER" id="PTHR30349:SF41">
    <property type="entry name" value="INTEGRASE_RECOMBINASE PROTEIN MJ0367-RELATED"/>
    <property type="match status" value="1"/>
</dbReference>
<feature type="domain" description="Tyr recombinase" evidence="6">
    <location>
        <begin position="109"/>
        <end position="290"/>
    </location>
</feature>
<evidence type="ECO:0000313" key="8">
    <source>
        <dbReference type="EMBL" id="MEA5366039.1"/>
    </source>
</evidence>
<evidence type="ECO:0000256" key="2">
    <source>
        <dbReference type="ARBA" id="ARBA00022908"/>
    </source>
</evidence>
<dbReference type="InterPro" id="IPR004107">
    <property type="entry name" value="Integrase_SAM-like_N"/>
</dbReference>
<name>A0ABU5RKE5_9PSEU</name>
<comment type="similarity">
    <text evidence="1">Belongs to the 'phage' integrase family.</text>
</comment>
<dbReference type="Gene3D" id="1.10.443.10">
    <property type="entry name" value="Intergrase catalytic core"/>
    <property type="match status" value="1"/>
</dbReference>
<dbReference type="InterPro" id="IPR044068">
    <property type="entry name" value="CB"/>
</dbReference>
<dbReference type="SUPFAM" id="SSF56349">
    <property type="entry name" value="DNA breaking-rejoining enzymes"/>
    <property type="match status" value="1"/>
</dbReference>
<dbReference type="PROSITE" id="PS51898">
    <property type="entry name" value="TYR_RECOMBINASE"/>
    <property type="match status" value="1"/>
</dbReference>
<comment type="caution">
    <text evidence="8">The sequence shown here is derived from an EMBL/GenBank/DDBJ whole genome shotgun (WGS) entry which is preliminary data.</text>
</comment>
<dbReference type="EMBL" id="JAYFSI010000014">
    <property type="protein sequence ID" value="MEA5366039.1"/>
    <property type="molecule type" value="Genomic_DNA"/>
</dbReference>
<dbReference type="InterPro" id="IPR050090">
    <property type="entry name" value="Tyrosine_recombinase_XerCD"/>
</dbReference>
<keyword evidence="9" id="KW-1185">Reference proteome</keyword>
<evidence type="ECO:0000313" key="9">
    <source>
        <dbReference type="Proteomes" id="UP001304298"/>
    </source>
</evidence>
<dbReference type="InterPro" id="IPR013762">
    <property type="entry name" value="Integrase-like_cat_sf"/>
</dbReference>
<dbReference type="InterPro" id="IPR002104">
    <property type="entry name" value="Integrase_catalytic"/>
</dbReference>
<evidence type="ECO:0000256" key="5">
    <source>
        <dbReference type="PROSITE-ProRule" id="PRU01248"/>
    </source>
</evidence>
<evidence type="ECO:0000259" key="7">
    <source>
        <dbReference type="PROSITE" id="PS51900"/>
    </source>
</evidence>
<sequence>MAELLSELSASFQRHLRAEGRAKRTCALHEQAIRFFSDWLNGQGLSAISENCTKDNIRNWLADLADQVGPGTVRIRWAGMRRFTRWLVAEGVLDDYPMTGLGEPEVPEKPVPVLSDDELAALIKACSGKDFAARRDEAIIRMLLDCGLRVSELCGITVEGLDLDNGSVMVTGKRGKVRQAFFGARTERALDRYVRMRRQHRWSHAEALFLGQRGALSTDGVRTRMEVRAAQAGLADPSNPHRFRHTWANDFLLAGGQERDLKRLAGWSSDVMLEVYGRSAADARAEKAARQMKRGDRV</sequence>
<dbReference type="InterPro" id="IPR011010">
    <property type="entry name" value="DNA_brk_join_enz"/>
</dbReference>
<dbReference type="Pfam" id="PF02899">
    <property type="entry name" value="Phage_int_SAM_1"/>
    <property type="match status" value="1"/>
</dbReference>
<dbReference type="Pfam" id="PF00589">
    <property type="entry name" value="Phage_integrase"/>
    <property type="match status" value="1"/>
</dbReference>
<protein>
    <submittedName>
        <fullName evidence="8">Tyrosine-type recombinase/integrase</fullName>
    </submittedName>
</protein>
<organism evidence="8 9">
    <name type="scientific">Amycolatopsis heterodermiae</name>
    <dbReference type="NCBI Taxonomy" id="3110235"/>
    <lineage>
        <taxon>Bacteria</taxon>
        <taxon>Bacillati</taxon>
        <taxon>Actinomycetota</taxon>
        <taxon>Actinomycetes</taxon>
        <taxon>Pseudonocardiales</taxon>
        <taxon>Pseudonocardiaceae</taxon>
        <taxon>Amycolatopsis</taxon>
    </lineage>
</organism>
<dbReference type="Gene3D" id="1.10.150.130">
    <property type="match status" value="1"/>
</dbReference>
<proteinExistence type="inferred from homology"/>
<keyword evidence="2" id="KW-0229">DNA integration</keyword>
<dbReference type="RefSeq" id="WP_323335004.1">
    <property type="nucleotide sequence ID" value="NZ_JAYFSI010000014.1"/>
</dbReference>
<evidence type="ECO:0000256" key="3">
    <source>
        <dbReference type="ARBA" id="ARBA00023125"/>
    </source>
</evidence>
<dbReference type="PANTHER" id="PTHR30349">
    <property type="entry name" value="PHAGE INTEGRASE-RELATED"/>
    <property type="match status" value="1"/>
</dbReference>
<feature type="domain" description="Core-binding (CB)" evidence="7">
    <location>
        <begin position="3"/>
        <end position="88"/>
    </location>
</feature>
<evidence type="ECO:0000256" key="1">
    <source>
        <dbReference type="ARBA" id="ARBA00008857"/>
    </source>
</evidence>
<evidence type="ECO:0000256" key="4">
    <source>
        <dbReference type="ARBA" id="ARBA00023172"/>
    </source>
</evidence>
<dbReference type="Proteomes" id="UP001304298">
    <property type="component" value="Unassembled WGS sequence"/>
</dbReference>
<keyword evidence="3 5" id="KW-0238">DNA-binding</keyword>
<keyword evidence="4" id="KW-0233">DNA recombination</keyword>